<name>A0ABV7KV31_9PROT</name>
<reference evidence="3" key="1">
    <citation type="journal article" date="2019" name="Int. J. Syst. Evol. Microbiol.">
        <title>The Global Catalogue of Microorganisms (GCM) 10K type strain sequencing project: providing services to taxonomists for standard genome sequencing and annotation.</title>
        <authorList>
            <consortium name="The Broad Institute Genomics Platform"/>
            <consortium name="The Broad Institute Genome Sequencing Center for Infectious Disease"/>
            <person name="Wu L."/>
            <person name="Ma J."/>
        </authorList>
    </citation>
    <scope>NUCLEOTIDE SEQUENCE [LARGE SCALE GENOMIC DNA]</scope>
    <source>
        <strain evidence="3">KCTC 42964</strain>
    </source>
</reference>
<accession>A0ABV7KV31</accession>
<dbReference type="Proteomes" id="UP001595528">
    <property type="component" value="Unassembled WGS sequence"/>
</dbReference>
<protein>
    <submittedName>
        <fullName evidence="2">Uncharacterized protein</fullName>
    </submittedName>
</protein>
<feature type="region of interest" description="Disordered" evidence="1">
    <location>
        <begin position="210"/>
        <end position="269"/>
    </location>
</feature>
<keyword evidence="3" id="KW-1185">Reference proteome</keyword>
<proteinExistence type="predicted"/>
<feature type="region of interest" description="Disordered" evidence="1">
    <location>
        <begin position="325"/>
        <end position="386"/>
    </location>
</feature>
<organism evidence="2 3">
    <name type="scientific">Marinibaculum pumilum</name>
    <dbReference type="NCBI Taxonomy" id="1766165"/>
    <lineage>
        <taxon>Bacteria</taxon>
        <taxon>Pseudomonadati</taxon>
        <taxon>Pseudomonadota</taxon>
        <taxon>Alphaproteobacteria</taxon>
        <taxon>Rhodospirillales</taxon>
        <taxon>Rhodospirillaceae</taxon>
        <taxon>Marinibaculum</taxon>
    </lineage>
</organism>
<feature type="compositionally biased region" description="Low complexity" evidence="1">
    <location>
        <begin position="349"/>
        <end position="373"/>
    </location>
</feature>
<dbReference type="RefSeq" id="WP_379898015.1">
    <property type="nucleotide sequence ID" value="NZ_JBHRTR010000007.1"/>
</dbReference>
<evidence type="ECO:0000313" key="2">
    <source>
        <dbReference type="EMBL" id="MFC3226177.1"/>
    </source>
</evidence>
<sequence>MLTPALAEQGYYGEALERPEARGIYHDAAAEKALFGAEGLTFDSLLDAINPLHHIPVVGSIYTELTGDKIATGPSVVGGLLFGGVIGAAGSVANAAFEAVTGDSIGGHVMAMIGDDEEAPSGDVTVGQVQLAGAAQDGAADKAPAAAQAASATSAGDQASVAAALAAAQPATRPATADAGRQPAVAAASQTAAANAAALDAGAMFRARSAHPASGADAPAAPPQAAAPSQTVPPAQVASLDPAQAGAGQAPAAQNDMPSANPGGNPGAAALSRIANAQATDMPALPPDLDARLRHAQKAMAASGLVASPDAAMRARIGQALNQATPAEAGAQVPPPPSVADADAGRPPVQAQGQSQTAQPQAQVQQAALTAPARPGSHTYMPLDGDSRGGRRWYGLGTADVVASPVPASPQMAAQALANEVYRQRGAAAQAAAPSVDVSY</sequence>
<gene>
    <name evidence="2" type="ORF">ACFOGJ_02995</name>
</gene>
<evidence type="ECO:0000313" key="3">
    <source>
        <dbReference type="Proteomes" id="UP001595528"/>
    </source>
</evidence>
<evidence type="ECO:0000256" key="1">
    <source>
        <dbReference type="SAM" id="MobiDB-lite"/>
    </source>
</evidence>
<comment type="caution">
    <text evidence="2">The sequence shown here is derived from an EMBL/GenBank/DDBJ whole genome shotgun (WGS) entry which is preliminary data.</text>
</comment>
<dbReference type="EMBL" id="JBHRTR010000007">
    <property type="protein sequence ID" value="MFC3226177.1"/>
    <property type="molecule type" value="Genomic_DNA"/>
</dbReference>